<dbReference type="EMBL" id="GAMC01000640">
    <property type="protein sequence ID" value="JAC05916.1"/>
    <property type="molecule type" value="mRNA"/>
</dbReference>
<evidence type="ECO:0000259" key="4">
    <source>
        <dbReference type="SMART" id="SM01318"/>
    </source>
</evidence>
<dbReference type="AlphaFoldDB" id="W8BX86"/>
<comment type="subcellular location">
    <subcellularLocation>
        <location evidence="1">Secreted</location>
    </subcellularLocation>
</comment>
<reference evidence="5" key="1">
    <citation type="submission" date="2013-07" db="EMBL/GenBank/DDBJ databases">
        <authorList>
            <person name="Geib S."/>
        </authorList>
    </citation>
    <scope>NUCLEOTIDE SEQUENCE</scope>
</reference>
<feature type="signal peptide" evidence="3">
    <location>
        <begin position="1"/>
        <end position="17"/>
    </location>
</feature>
<protein>
    <recommendedName>
        <fullName evidence="4">Single domain-containing protein</fullName>
    </recommendedName>
</protein>
<proteinExistence type="evidence at transcript level"/>
<dbReference type="EMBL" id="GAMC01000641">
    <property type="protein sequence ID" value="JAC05915.1"/>
    <property type="molecule type" value="mRNA"/>
</dbReference>
<evidence type="ECO:0000256" key="2">
    <source>
        <dbReference type="ARBA" id="ARBA00022525"/>
    </source>
</evidence>
<accession>W8BX86</accession>
<dbReference type="GeneID" id="105665112"/>
<name>W8BX86_CERCA</name>
<dbReference type="KEGG" id="ccat:105665112"/>
<reference evidence="5" key="2">
    <citation type="journal article" date="2014" name="BMC Genomics">
        <title>A genomic perspective to assessing quality of mass-reared SIT flies used in Mediterranean fruit fly (Ceratitis capitata) eradication in California.</title>
        <authorList>
            <person name="Calla B."/>
            <person name="Hall B."/>
            <person name="Hou S."/>
            <person name="Geib S.M."/>
        </authorList>
    </citation>
    <scope>NUCLEOTIDE SEQUENCE</scope>
</reference>
<feature type="chain" id="PRO_5007737109" description="Single domain-containing protein" evidence="3">
    <location>
        <begin position="18"/>
        <end position="145"/>
    </location>
</feature>
<dbReference type="GO" id="GO:0005576">
    <property type="term" value="C:extracellular region"/>
    <property type="evidence" value="ECO:0007669"/>
    <property type="project" value="UniProtKB-SubCell"/>
</dbReference>
<dbReference type="RefSeq" id="XP_020716086.1">
    <property type="nucleotide sequence ID" value="XM_020860427.1"/>
</dbReference>
<evidence type="ECO:0000313" key="5">
    <source>
        <dbReference type="EMBL" id="JAC05916.1"/>
    </source>
</evidence>
<keyword evidence="2" id="KW-0964">Secreted</keyword>
<dbReference type="SMART" id="SM01318">
    <property type="entry name" value="SVWC"/>
    <property type="match status" value="1"/>
</dbReference>
<dbReference type="InterPro" id="IPR029277">
    <property type="entry name" value="SVWC_dom"/>
</dbReference>
<keyword evidence="3" id="KW-0732">Signal</keyword>
<evidence type="ECO:0000256" key="1">
    <source>
        <dbReference type="ARBA" id="ARBA00004613"/>
    </source>
</evidence>
<organism evidence="5">
    <name type="scientific">Ceratitis capitata</name>
    <name type="common">Mediterranean fruit fly</name>
    <name type="synonym">Tephritis capitata</name>
    <dbReference type="NCBI Taxonomy" id="7213"/>
    <lineage>
        <taxon>Eukaryota</taxon>
        <taxon>Metazoa</taxon>
        <taxon>Ecdysozoa</taxon>
        <taxon>Arthropoda</taxon>
        <taxon>Hexapoda</taxon>
        <taxon>Insecta</taxon>
        <taxon>Pterygota</taxon>
        <taxon>Neoptera</taxon>
        <taxon>Endopterygota</taxon>
        <taxon>Diptera</taxon>
        <taxon>Brachycera</taxon>
        <taxon>Muscomorpha</taxon>
        <taxon>Tephritoidea</taxon>
        <taxon>Tephritidae</taxon>
        <taxon>Ceratitis</taxon>
        <taxon>Ceratitis</taxon>
    </lineage>
</organism>
<feature type="domain" description="Single" evidence="4">
    <location>
        <begin position="51"/>
        <end position="126"/>
    </location>
</feature>
<dbReference type="Pfam" id="PF15430">
    <property type="entry name" value="SVWC"/>
    <property type="match status" value="1"/>
</dbReference>
<evidence type="ECO:0000256" key="3">
    <source>
        <dbReference type="SAM" id="SignalP"/>
    </source>
</evidence>
<sequence length="145" mass="16126">MKASLVIFVALFLYGAAQDAKNSSLNNGDSELKIYKRLIPADVLRDFPGMCFASTRCATVEPTKTWELTPFCGRSTCVQNEDNPSKLLELVEDCGPLPLANEKCKLDTGKTNKTAPFPYCCPIFICEPGIKLEYPEVPREELNKE</sequence>
<dbReference type="OrthoDB" id="6329054at2759"/>